<comment type="caution">
    <text evidence="1">The sequence shown here is derived from an EMBL/GenBank/DDBJ whole genome shotgun (WGS) entry which is preliminary data.</text>
</comment>
<name>A0A834C472_ORYME</name>
<evidence type="ECO:0000313" key="2">
    <source>
        <dbReference type="Proteomes" id="UP000646548"/>
    </source>
</evidence>
<organism evidence="1 2">
    <name type="scientific">Oryzias melastigma</name>
    <name type="common">Marine medaka</name>
    <dbReference type="NCBI Taxonomy" id="30732"/>
    <lineage>
        <taxon>Eukaryota</taxon>
        <taxon>Metazoa</taxon>
        <taxon>Chordata</taxon>
        <taxon>Craniata</taxon>
        <taxon>Vertebrata</taxon>
        <taxon>Euteleostomi</taxon>
        <taxon>Actinopterygii</taxon>
        <taxon>Neopterygii</taxon>
        <taxon>Teleostei</taxon>
        <taxon>Neoteleostei</taxon>
        <taxon>Acanthomorphata</taxon>
        <taxon>Ovalentaria</taxon>
        <taxon>Atherinomorphae</taxon>
        <taxon>Beloniformes</taxon>
        <taxon>Adrianichthyidae</taxon>
        <taxon>Oryziinae</taxon>
        <taxon>Oryzias</taxon>
    </lineage>
</organism>
<reference evidence="1" key="1">
    <citation type="journal article" name="BMC Genomics">
        <title>Long-read sequencing and de novo genome assembly of marine medaka (Oryzias melastigma).</title>
        <authorList>
            <person name="Liang P."/>
            <person name="Saqib H.S.A."/>
            <person name="Ni X."/>
            <person name="Shen Y."/>
        </authorList>
    </citation>
    <scope>NUCLEOTIDE SEQUENCE</scope>
    <source>
        <strain evidence="1">Bigg-433</strain>
    </source>
</reference>
<sequence>MQVYQGGRLVRRRALRAGKRKLLSLCYFHINFPGSQQELQRKRLEFVVIRGNVVLLRRTNGLGTSQKVTVPENIKGLAVYRAG</sequence>
<gene>
    <name evidence="1" type="ORF">FQA47_011497</name>
</gene>
<dbReference type="AlphaFoldDB" id="A0A834C472"/>
<dbReference type="Proteomes" id="UP000646548">
    <property type="component" value="Unassembled WGS sequence"/>
</dbReference>
<protein>
    <submittedName>
        <fullName evidence="1">Uncharacterized protein</fullName>
    </submittedName>
</protein>
<evidence type="ECO:0000313" key="1">
    <source>
        <dbReference type="EMBL" id="KAF6725347.1"/>
    </source>
</evidence>
<proteinExistence type="predicted"/>
<dbReference type="EMBL" id="WKFB01000363">
    <property type="protein sequence ID" value="KAF6725347.1"/>
    <property type="molecule type" value="Genomic_DNA"/>
</dbReference>
<accession>A0A834C472</accession>